<dbReference type="Proteomes" id="UP000308365">
    <property type="component" value="Unassembled WGS sequence"/>
</dbReference>
<gene>
    <name evidence="1" type="ORF">EI555_008341</name>
</gene>
<name>A0A4U1EL85_MONMO</name>
<accession>A0A4U1EL85</accession>
<evidence type="ECO:0000313" key="2">
    <source>
        <dbReference type="Proteomes" id="UP000308365"/>
    </source>
</evidence>
<organism evidence="1 2">
    <name type="scientific">Monodon monoceros</name>
    <name type="common">Narwhal</name>
    <name type="synonym">Ceratodon monodon</name>
    <dbReference type="NCBI Taxonomy" id="40151"/>
    <lineage>
        <taxon>Eukaryota</taxon>
        <taxon>Metazoa</taxon>
        <taxon>Chordata</taxon>
        <taxon>Craniata</taxon>
        <taxon>Vertebrata</taxon>
        <taxon>Euteleostomi</taxon>
        <taxon>Mammalia</taxon>
        <taxon>Eutheria</taxon>
        <taxon>Laurasiatheria</taxon>
        <taxon>Artiodactyla</taxon>
        <taxon>Whippomorpha</taxon>
        <taxon>Cetacea</taxon>
        <taxon>Odontoceti</taxon>
        <taxon>Monodontidae</taxon>
        <taxon>Monodon</taxon>
    </lineage>
</organism>
<evidence type="ECO:0000313" key="1">
    <source>
        <dbReference type="EMBL" id="TKC36546.1"/>
    </source>
</evidence>
<sequence>EEQNVEDEQRGKVKVSSAPFCNGKSLCDFPEFCIQEYVAISEHPRSNHGCQRPMLHHHIAGGQEPELSSLGFVQLREENLIVQQHSCFTKFVYEDIEATFIKWRAANEERTEILDWVGNPVWRDHCPLHVESEMLAEGRLQVVSRDVLEENGVDIRDDNTKIEILRPTISQVFNMDTILKNKDKIMEHVKSAVPMMSTIILKKRGKVMEEMEKLLSVVHDFHGFEDVDEESKEIFISDPQQEVLMEPKDPKIY</sequence>
<dbReference type="EMBL" id="RWIC01001279">
    <property type="protein sequence ID" value="TKC36546.1"/>
    <property type="molecule type" value="Genomic_DNA"/>
</dbReference>
<proteinExistence type="predicted"/>
<reference evidence="2" key="1">
    <citation type="journal article" date="2019" name="IScience">
        <title>Narwhal Genome Reveals Long-Term Low Genetic Diversity despite Current Large Abundance Size.</title>
        <authorList>
            <person name="Westbury M.V."/>
            <person name="Petersen B."/>
            <person name="Garde E."/>
            <person name="Heide-Jorgensen M.P."/>
            <person name="Lorenzen E.D."/>
        </authorList>
    </citation>
    <scope>NUCLEOTIDE SEQUENCE [LARGE SCALE GENOMIC DNA]</scope>
</reference>
<comment type="caution">
    <text evidence="1">The sequence shown here is derived from an EMBL/GenBank/DDBJ whole genome shotgun (WGS) entry which is preliminary data.</text>
</comment>
<dbReference type="AlphaFoldDB" id="A0A4U1EL85"/>
<feature type="non-terminal residue" evidence="1">
    <location>
        <position position="253"/>
    </location>
</feature>
<protein>
    <submittedName>
        <fullName evidence="1">Uncharacterized protein</fullName>
    </submittedName>
</protein>
<feature type="non-terminal residue" evidence="1">
    <location>
        <position position="1"/>
    </location>
</feature>